<keyword evidence="2" id="KW-0378">Hydrolase</keyword>
<dbReference type="Proteomes" id="UP000318590">
    <property type="component" value="Unassembled WGS sequence"/>
</dbReference>
<organism evidence="4 5">
    <name type="scientific">Palleronia caenipelagi</name>
    <dbReference type="NCBI Taxonomy" id="2489174"/>
    <lineage>
        <taxon>Bacteria</taxon>
        <taxon>Pseudomonadati</taxon>
        <taxon>Pseudomonadota</taxon>
        <taxon>Alphaproteobacteria</taxon>
        <taxon>Rhodobacterales</taxon>
        <taxon>Roseobacteraceae</taxon>
        <taxon>Palleronia</taxon>
    </lineage>
</organism>
<evidence type="ECO:0000313" key="4">
    <source>
        <dbReference type="EMBL" id="TRD15587.1"/>
    </source>
</evidence>
<dbReference type="Pfam" id="PF00293">
    <property type="entry name" value="NUDIX"/>
    <property type="match status" value="1"/>
</dbReference>
<reference evidence="4 5" key="1">
    <citation type="submission" date="2019-06" db="EMBL/GenBank/DDBJ databases">
        <title>Paenimaribius caenipelagi gen. nov., sp. nov., isolated from a tidal flat.</title>
        <authorList>
            <person name="Yoon J.-H."/>
        </authorList>
    </citation>
    <scope>NUCLEOTIDE SEQUENCE [LARGE SCALE GENOMIC DNA]</scope>
    <source>
        <strain evidence="4 5">JBTF-M29</strain>
    </source>
</reference>
<dbReference type="OrthoDB" id="7376250at2"/>
<accession>A0A547PN64</accession>
<evidence type="ECO:0000313" key="5">
    <source>
        <dbReference type="Proteomes" id="UP000318590"/>
    </source>
</evidence>
<dbReference type="InterPro" id="IPR015797">
    <property type="entry name" value="NUDIX_hydrolase-like_dom_sf"/>
</dbReference>
<sequence length="150" mass="16489">MTHWRPPAQIRFKAIGLHWRAGLLLAAEVRDDSGRIKGVRPLGGTVEFGETAEAALIREFREELGITVTPLGPPVFFENIFVHGGVPGHEVIAAFDVDLPSGAFVGQTRITFREHDGTECTARWFDPATLDHPCGPALYPTGLQAYLRSR</sequence>
<dbReference type="CDD" id="cd04688">
    <property type="entry name" value="NUDIX_Hydrolase"/>
    <property type="match status" value="1"/>
</dbReference>
<dbReference type="SUPFAM" id="SSF55811">
    <property type="entry name" value="Nudix"/>
    <property type="match status" value="1"/>
</dbReference>
<dbReference type="InterPro" id="IPR000086">
    <property type="entry name" value="NUDIX_hydrolase_dom"/>
</dbReference>
<evidence type="ECO:0000256" key="1">
    <source>
        <dbReference type="ARBA" id="ARBA00001946"/>
    </source>
</evidence>
<feature type="domain" description="Nudix hydrolase" evidence="3">
    <location>
        <begin position="3"/>
        <end position="147"/>
    </location>
</feature>
<dbReference type="InterPro" id="IPR020084">
    <property type="entry name" value="NUDIX_hydrolase_CS"/>
</dbReference>
<proteinExistence type="predicted"/>
<gene>
    <name evidence="4" type="ORF">FEV53_15655</name>
</gene>
<dbReference type="EMBL" id="VFSV01000038">
    <property type="protein sequence ID" value="TRD15587.1"/>
    <property type="molecule type" value="Genomic_DNA"/>
</dbReference>
<keyword evidence="5" id="KW-1185">Reference proteome</keyword>
<name>A0A547PN64_9RHOB</name>
<evidence type="ECO:0000259" key="3">
    <source>
        <dbReference type="PROSITE" id="PS51462"/>
    </source>
</evidence>
<dbReference type="PROSITE" id="PS51462">
    <property type="entry name" value="NUDIX"/>
    <property type="match status" value="1"/>
</dbReference>
<dbReference type="PROSITE" id="PS00893">
    <property type="entry name" value="NUDIX_BOX"/>
    <property type="match status" value="1"/>
</dbReference>
<comment type="cofactor">
    <cofactor evidence="1">
        <name>Mg(2+)</name>
        <dbReference type="ChEBI" id="CHEBI:18420"/>
    </cofactor>
</comment>
<dbReference type="RefSeq" id="WP_142835733.1">
    <property type="nucleotide sequence ID" value="NZ_VFSV01000038.1"/>
</dbReference>
<dbReference type="GO" id="GO:0016787">
    <property type="term" value="F:hydrolase activity"/>
    <property type="evidence" value="ECO:0007669"/>
    <property type="project" value="UniProtKB-KW"/>
</dbReference>
<protein>
    <submittedName>
        <fullName evidence="4">NUDIX domain-containing protein</fullName>
    </submittedName>
</protein>
<dbReference type="Gene3D" id="3.90.79.10">
    <property type="entry name" value="Nucleoside Triphosphate Pyrophosphohydrolase"/>
    <property type="match status" value="1"/>
</dbReference>
<dbReference type="AlphaFoldDB" id="A0A547PN64"/>
<evidence type="ECO:0000256" key="2">
    <source>
        <dbReference type="ARBA" id="ARBA00022801"/>
    </source>
</evidence>
<comment type="caution">
    <text evidence="4">The sequence shown here is derived from an EMBL/GenBank/DDBJ whole genome shotgun (WGS) entry which is preliminary data.</text>
</comment>